<organism evidence="1 2">
    <name type="scientific">Galerina marginata (strain CBS 339.88)</name>
    <dbReference type="NCBI Taxonomy" id="685588"/>
    <lineage>
        <taxon>Eukaryota</taxon>
        <taxon>Fungi</taxon>
        <taxon>Dikarya</taxon>
        <taxon>Basidiomycota</taxon>
        <taxon>Agaricomycotina</taxon>
        <taxon>Agaricomycetes</taxon>
        <taxon>Agaricomycetidae</taxon>
        <taxon>Agaricales</taxon>
        <taxon>Agaricineae</taxon>
        <taxon>Strophariaceae</taxon>
        <taxon>Galerina</taxon>
    </lineage>
</organism>
<proteinExistence type="predicted"/>
<evidence type="ECO:0000313" key="2">
    <source>
        <dbReference type="Proteomes" id="UP000027222"/>
    </source>
</evidence>
<accession>A0A067T4L4</accession>
<dbReference type="HOGENOM" id="CLU_3032493_0_0_1"/>
<reference evidence="2" key="1">
    <citation type="journal article" date="2014" name="Proc. Natl. Acad. Sci. U.S.A.">
        <title>Extensive sampling of basidiomycete genomes demonstrates inadequacy of the white-rot/brown-rot paradigm for wood decay fungi.</title>
        <authorList>
            <person name="Riley R."/>
            <person name="Salamov A.A."/>
            <person name="Brown D.W."/>
            <person name="Nagy L.G."/>
            <person name="Floudas D."/>
            <person name="Held B.W."/>
            <person name="Levasseur A."/>
            <person name="Lombard V."/>
            <person name="Morin E."/>
            <person name="Otillar R."/>
            <person name="Lindquist E.A."/>
            <person name="Sun H."/>
            <person name="LaButti K.M."/>
            <person name="Schmutz J."/>
            <person name="Jabbour D."/>
            <person name="Luo H."/>
            <person name="Baker S.E."/>
            <person name="Pisabarro A.G."/>
            <person name="Walton J.D."/>
            <person name="Blanchette R.A."/>
            <person name="Henrissat B."/>
            <person name="Martin F."/>
            <person name="Cullen D."/>
            <person name="Hibbett D.S."/>
            <person name="Grigoriev I.V."/>
        </authorList>
    </citation>
    <scope>NUCLEOTIDE SEQUENCE [LARGE SCALE GENOMIC DNA]</scope>
    <source>
        <strain evidence="2">CBS 339.88</strain>
    </source>
</reference>
<gene>
    <name evidence="1" type="ORF">GALMADRAFT_439849</name>
</gene>
<dbReference type="AlphaFoldDB" id="A0A067T4L4"/>
<name>A0A067T4L4_GALM3</name>
<protein>
    <submittedName>
        <fullName evidence="1">Uncharacterized protein</fullName>
    </submittedName>
</protein>
<dbReference type="EMBL" id="KL142377">
    <property type="protein sequence ID" value="KDR77292.1"/>
    <property type="molecule type" value="Genomic_DNA"/>
</dbReference>
<evidence type="ECO:0000313" key="1">
    <source>
        <dbReference type="EMBL" id="KDR77292.1"/>
    </source>
</evidence>
<sequence>MSQTERLTRLYMCRVQHYLLRTLSVHRKIDTFTGDRPTKRATFYKCHFCLSNHAY</sequence>
<dbReference type="Proteomes" id="UP000027222">
    <property type="component" value="Unassembled WGS sequence"/>
</dbReference>
<keyword evidence="2" id="KW-1185">Reference proteome</keyword>